<dbReference type="EMBL" id="ASPP01008627">
    <property type="protein sequence ID" value="ETO25321.1"/>
    <property type="molecule type" value="Genomic_DNA"/>
</dbReference>
<accession>X6NH67</accession>
<comment type="caution">
    <text evidence="1">The sequence shown here is derived from an EMBL/GenBank/DDBJ whole genome shotgun (WGS) entry which is preliminary data.</text>
</comment>
<name>X6NH67_RETFI</name>
<dbReference type="InterPro" id="IPR036047">
    <property type="entry name" value="F-box-like_dom_sf"/>
</dbReference>
<organism evidence="1 2">
    <name type="scientific">Reticulomyxa filosa</name>
    <dbReference type="NCBI Taxonomy" id="46433"/>
    <lineage>
        <taxon>Eukaryota</taxon>
        <taxon>Sar</taxon>
        <taxon>Rhizaria</taxon>
        <taxon>Retaria</taxon>
        <taxon>Foraminifera</taxon>
        <taxon>Monothalamids</taxon>
        <taxon>Reticulomyxidae</taxon>
        <taxon>Reticulomyxa</taxon>
    </lineage>
</organism>
<keyword evidence="2" id="KW-1185">Reference proteome</keyword>
<evidence type="ECO:0000313" key="2">
    <source>
        <dbReference type="Proteomes" id="UP000023152"/>
    </source>
</evidence>
<proteinExistence type="predicted"/>
<protein>
    <recommendedName>
        <fullName evidence="3">F-box domain-containing protein</fullName>
    </recommendedName>
</protein>
<dbReference type="AlphaFoldDB" id="X6NH67"/>
<gene>
    <name evidence="1" type="ORF">RFI_11814</name>
</gene>
<evidence type="ECO:0008006" key="3">
    <source>
        <dbReference type="Google" id="ProtNLM"/>
    </source>
</evidence>
<sequence length="218" mass="26238">MSFEYHELWFSISHKRIVLSLNGENSMLPTRPMCPSSMKDNCPKSSTIRILQVIPKDFQINKNINQRAMQLLVEKMNSLPIHFKETELFHMYKQILRRMDKLQNVKDLTRFFSVFSFEELKEILRKKLDVEIEKCQKNKNAECFSVQNKIRDIYLCTGSFDEILPTTMQAYIFSFLDHDSFEHLFTLSRSFWRTFTLNPVLFRKVKRKENERSKHYLF</sequence>
<dbReference type="Proteomes" id="UP000023152">
    <property type="component" value="Unassembled WGS sequence"/>
</dbReference>
<dbReference type="SUPFAM" id="SSF81383">
    <property type="entry name" value="F-box domain"/>
    <property type="match status" value="1"/>
</dbReference>
<reference evidence="1 2" key="1">
    <citation type="journal article" date="2013" name="Curr. Biol.">
        <title>The Genome of the Foraminiferan Reticulomyxa filosa.</title>
        <authorList>
            <person name="Glockner G."/>
            <person name="Hulsmann N."/>
            <person name="Schleicher M."/>
            <person name="Noegel A.A."/>
            <person name="Eichinger L."/>
            <person name="Gallinger C."/>
            <person name="Pawlowski J."/>
            <person name="Sierra R."/>
            <person name="Euteneuer U."/>
            <person name="Pillet L."/>
            <person name="Moustafa A."/>
            <person name="Platzer M."/>
            <person name="Groth M."/>
            <person name="Szafranski K."/>
            <person name="Schliwa M."/>
        </authorList>
    </citation>
    <scope>NUCLEOTIDE SEQUENCE [LARGE SCALE GENOMIC DNA]</scope>
</reference>
<evidence type="ECO:0000313" key="1">
    <source>
        <dbReference type="EMBL" id="ETO25321.1"/>
    </source>
</evidence>